<protein>
    <submittedName>
        <fullName evidence="1">Uncharacterized protein</fullName>
    </submittedName>
</protein>
<accession>A0ABN7NYS4</accession>
<evidence type="ECO:0000313" key="1">
    <source>
        <dbReference type="EMBL" id="CAG2060025.1"/>
    </source>
</evidence>
<dbReference type="Proteomes" id="UP001153148">
    <property type="component" value="Unassembled WGS sequence"/>
</dbReference>
<proteinExistence type="predicted"/>
<name>A0ABN7NYS4_TIMPD</name>
<comment type="caution">
    <text evidence="1">The sequence shown here is derived from an EMBL/GenBank/DDBJ whole genome shotgun (WGS) entry which is preliminary data.</text>
</comment>
<keyword evidence="2" id="KW-1185">Reference proteome</keyword>
<evidence type="ECO:0000313" key="2">
    <source>
        <dbReference type="Proteomes" id="UP001153148"/>
    </source>
</evidence>
<dbReference type="EMBL" id="CAJPIN010011224">
    <property type="protein sequence ID" value="CAG2060025.1"/>
    <property type="molecule type" value="Genomic_DNA"/>
</dbReference>
<sequence>MTYPLTLGPIANSVKTNKSKAVLLQELGRLNLEEVNLHLYGGKVKNHLGKTTLSSPDQDSNLNLPDLGSLAQHKTSTLANPATEAESIVLAQLMFTVSELCHASRHLQADQLHAISSANRLELLENTKYPTHNLQDSAVRAFEKIFFIVIYNVILRCEIDCWSFCL</sequence>
<gene>
    <name evidence="1" type="ORF">TPAB3V08_LOCUS6983</name>
</gene>
<organism evidence="1 2">
    <name type="scientific">Timema podura</name>
    <name type="common">Walking stick</name>
    <dbReference type="NCBI Taxonomy" id="61482"/>
    <lineage>
        <taxon>Eukaryota</taxon>
        <taxon>Metazoa</taxon>
        <taxon>Ecdysozoa</taxon>
        <taxon>Arthropoda</taxon>
        <taxon>Hexapoda</taxon>
        <taxon>Insecta</taxon>
        <taxon>Pterygota</taxon>
        <taxon>Neoptera</taxon>
        <taxon>Polyneoptera</taxon>
        <taxon>Phasmatodea</taxon>
        <taxon>Timematodea</taxon>
        <taxon>Timematoidea</taxon>
        <taxon>Timematidae</taxon>
        <taxon>Timema</taxon>
    </lineage>
</organism>
<reference evidence="1" key="1">
    <citation type="submission" date="2021-03" db="EMBL/GenBank/DDBJ databases">
        <authorList>
            <person name="Tran Van P."/>
        </authorList>
    </citation>
    <scope>NUCLEOTIDE SEQUENCE</scope>
</reference>